<dbReference type="Gene3D" id="3.30.160.60">
    <property type="entry name" value="Classic Zinc Finger"/>
    <property type="match status" value="3"/>
</dbReference>
<dbReference type="PROSITE" id="PS00028">
    <property type="entry name" value="ZINC_FINGER_C2H2_1"/>
    <property type="match status" value="2"/>
</dbReference>
<dbReference type="PROSITE" id="PS50157">
    <property type="entry name" value="ZINC_FINGER_C2H2_2"/>
    <property type="match status" value="3"/>
</dbReference>
<dbReference type="STRING" id="1754190.A0A1Y2ECW7"/>
<reference evidence="7 8" key="1">
    <citation type="submission" date="2016-08" db="EMBL/GenBank/DDBJ databases">
        <title>A Parts List for Fungal Cellulosomes Revealed by Comparative Genomics.</title>
        <authorList>
            <consortium name="DOE Joint Genome Institute"/>
            <person name="Haitjema C.H."/>
            <person name="Gilmore S.P."/>
            <person name="Henske J.K."/>
            <person name="Solomon K.V."/>
            <person name="De Groot R."/>
            <person name="Kuo A."/>
            <person name="Mondo S.J."/>
            <person name="Salamov A.A."/>
            <person name="Labutti K."/>
            <person name="Zhao Z."/>
            <person name="Chiniquy J."/>
            <person name="Barry K."/>
            <person name="Brewer H.M."/>
            <person name="Purvine S.O."/>
            <person name="Wright A.T."/>
            <person name="Boxma B."/>
            <person name="Van Alen T."/>
            <person name="Hackstein J.H."/>
            <person name="Baker S.E."/>
            <person name="Grigoriev I.V."/>
            <person name="O'Malley M.A."/>
        </authorList>
    </citation>
    <scope>NUCLEOTIDE SEQUENCE [LARGE SCALE GENOMIC DNA]</scope>
    <source>
        <strain evidence="7 8">G1</strain>
    </source>
</reference>
<dbReference type="GO" id="GO:0000978">
    <property type="term" value="F:RNA polymerase II cis-regulatory region sequence-specific DNA binding"/>
    <property type="evidence" value="ECO:0007669"/>
    <property type="project" value="TreeGrafter"/>
</dbReference>
<evidence type="ECO:0000256" key="1">
    <source>
        <dbReference type="ARBA" id="ARBA00022723"/>
    </source>
</evidence>
<proteinExistence type="predicted"/>
<evidence type="ECO:0000256" key="3">
    <source>
        <dbReference type="ARBA" id="ARBA00022833"/>
    </source>
</evidence>
<dbReference type="InterPro" id="IPR013087">
    <property type="entry name" value="Znf_C2H2_type"/>
</dbReference>
<evidence type="ECO:0000256" key="2">
    <source>
        <dbReference type="ARBA" id="ARBA00022771"/>
    </source>
</evidence>
<dbReference type="InterPro" id="IPR036236">
    <property type="entry name" value="Znf_C2H2_sf"/>
</dbReference>
<dbReference type="SUPFAM" id="SSF57667">
    <property type="entry name" value="beta-beta-alpha zinc fingers"/>
    <property type="match status" value="2"/>
</dbReference>
<evidence type="ECO:0000313" key="8">
    <source>
        <dbReference type="Proteomes" id="UP000193920"/>
    </source>
</evidence>
<evidence type="ECO:0000256" key="5">
    <source>
        <dbReference type="SAM" id="MobiDB-lite"/>
    </source>
</evidence>
<keyword evidence="8" id="KW-1185">Reference proteome</keyword>
<dbReference type="PANTHER" id="PTHR23235">
    <property type="entry name" value="KRUEPPEL-LIKE TRANSCRIPTION FACTOR"/>
    <property type="match status" value="1"/>
</dbReference>
<comment type="caution">
    <text evidence="7">The sequence shown here is derived from an EMBL/GenBank/DDBJ whole genome shotgun (WGS) entry which is preliminary data.</text>
</comment>
<dbReference type="AlphaFoldDB" id="A0A1Y2ECW7"/>
<dbReference type="Pfam" id="PF00096">
    <property type="entry name" value="zf-C2H2"/>
    <property type="match status" value="2"/>
</dbReference>
<dbReference type="PANTHER" id="PTHR23235:SF120">
    <property type="entry name" value="KRUPPEL-LIKE FACTOR 15"/>
    <property type="match status" value="1"/>
</dbReference>
<dbReference type="FunFam" id="3.30.160.60:FF:000007">
    <property type="entry name" value="Basic krueppel-like factor 3"/>
    <property type="match status" value="1"/>
</dbReference>
<keyword evidence="3" id="KW-0862">Zinc</keyword>
<evidence type="ECO:0000256" key="4">
    <source>
        <dbReference type="PROSITE-ProRule" id="PRU00042"/>
    </source>
</evidence>
<evidence type="ECO:0000259" key="6">
    <source>
        <dbReference type="PROSITE" id="PS50157"/>
    </source>
</evidence>
<feature type="compositionally biased region" description="Low complexity" evidence="5">
    <location>
        <begin position="613"/>
        <end position="638"/>
    </location>
</feature>
<dbReference type="Proteomes" id="UP000193920">
    <property type="component" value="Unassembled WGS sequence"/>
</dbReference>
<dbReference type="GO" id="GO:0008270">
    <property type="term" value="F:zinc ion binding"/>
    <property type="evidence" value="ECO:0007669"/>
    <property type="project" value="UniProtKB-KW"/>
</dbReference>
<keyword evidence="1" id="KW-0479">Metal-binding</keyword>
<protein>
    <recommendedName>
        <fullName evidence="6">C2H2-type domain-containing protein</fullName>
    </recommendedName>
</protein>
<accession>A0A1Y2ECW7</accession>
<feature type="domain" description="C2H2-type" evidence="6">
    <location>
        <begin position="688"/>
        <end position="715"/>
    </location>
</feature>
<keyword evidence="2 4" id="KW-0863">Zinc-finger</keyword>
<gene>
    <name evidence="7" type="ORF">LY90DRAFT_452982</name>
</gene>
<feature type="region of interest" description="Disordered" evidence="5">
    <location>
        <begin position="613"/>
        <end position="652"/>
    </location>
</feature>
<feature type="domain" description="C2H2-type" evidence="6">
    <location>
        <begin position="716"/>
        <end position="747"/>
    </location>
</feature>
<sequence length="759" mass="85500">MDVMDEMSVNNNFNELLGITNQETSFPIDMNFVSENDSITDIFLKNSKLPNSNVNINVFKNANSKYELQAFNGIPLNTINEDILNSDDSSLDLTKMAYLNSTAAIPESKVLEVPRVNFQSLDYYPNVNDFTEEYYPSVNNHYNNIYSIPKYRKLSNSYENVDFNINMLLENDEMDAIAKNLINPELLMNNDNNNYLPSLISSPVPSQNESCQFTNPVISSESLIKDELMTSSTATDNITDTTTEPFHFNLPFNSNVMPPFHFSPNFNNNTTNIYSTTNSLPFQNNVPQLISSPLSPAKLLPIKEEATQIGQEINEPTIIPSNEMLETVPSQYQIPSQNYINNNALATTNINPLFNTLQSNYQTKMVSMESICPQMETYDPEIMTTSQSMIMGTTNYQMSDINSSVNPIDNLQTSNGSSSSSLTYVPFTVPSQTMRLSNEDLLDQESLKQRKILTPTRKLNKITNANSNLYADYMKANQNKIEIGTKKEIPSSIINNENKIENENENASLIQNDSQESVSSSVSTELKSMKKHSLESSEKGENLKYYSISTTNKNENLKEIETIENKTVKDEENLKETKDTKKIEEDIITTSFGATVSTKALINGLIANPTSTTTAPTTTITSTNSTTSTKTVTTTKTGKVTKKRKSTKKEKPPKPEFYPCTFIGCGKVFNKPYNLKSHIKIHSSERPYKCQYCKACFARGHDLNRHTRLHTGVKPFECQKCKKRFSRSDALSRHIKVEACLDTNQNKNNKKSQIQTKNA</sequence>
<name>A0A1Y2ECW7_9FUNG</name>
<dbReference type="GO" id="GO:0000981">
    <property type="term" value="F:DNA-binding transcription factor activity, RNA polymerase II-specific"/>
    <property type="evidence" value="ECO:0007669"/>
    <property type="project" value="TreeGrafter"/>
</dbReference>
<feature type="region of interest" description="Disordered" evidence="5">
    <location>
        <begin position="512"/>
        <end position="537"/>
    </location>
</feature>
<dbReference type="EMBL" id="MCOG01000045">
    <property type="protein sequence ID" value="ORY69257.1"/>
    <property type="molecule type" value="Genomic_DNA"/>
</dbReference>
<evidence type="ECO:0000313" key="7">
    <source>
        <dbReference type="EMBL" id="ORY69257.1"/>
    </source>
</evidence>
<feature type="compositionally biased region" description="Basic residues" evidence="5">
    <location>
        <begin position="639"/>
        <end position="648"/>
    </location>
</feature>
<feature type="domain" description="C2H2-type" evidence="6">
    <location>
        <begin position="658"/>
        <end position="687"/>
    </location>
</feature>
<dbReference type="SMART" id="SM00355">
    <property type="entry name" value="ZnF_C2H2"/>
    <property type="match status" value="3"/>
</dbReference>
<organism evidence="7 8">
    <name type="scientific">Neocallimastix californiae</name>
    <dbReference type="NCBI Taxonomy" id="1754190"/>
    <lineage>
        <taxon>Eukaryota</taxon>
        <taxon>Fungi</taxon>
        <taxon>Fungi incertae sedis</taxon>
        <taxon>Chytridiomycota</taxon>
        <taxon>Chytridiomycota incertae sedis</taxon>
        <taxon>Neocallimastigomycetes</taxon>
        <taxon>Neocallimastigales</taxon>
        <taxon>Neocallimastigaceae</taxon>
        <taxon>Neocallimastix</taxon>
    </lineage>
</organism>
<dbReference type="OrthoDB" id="8117402at2759"/>